<dbReference type="Gene3D" id="3.30.2410.10">
    <property type="entry name" value="Hect, E3 ligase catalytic domain"/>
    <property type="match status" value="1"/>
</dbReference>
<dbReference type="InterPro" id="IPR000569">
    <property type="entry name" value="HECT_dom"/>
</dbReference>
<dbReference type="PANTHER" id="PTHR11254">
    <property type="entry name" value="HECT DOMAIN UBIQUITIN-PROTEIN LIGASE"/>
    <property type="match status" value="1"/>
</dbReference>
<gene>
    <name evidence="8" type="ORF">AURANDRAFT_16543</name>
</gene>
<dbReference type="GO" id="GO:0005737">
    <property type="term" value="C:cytoplasm"/>
    <property type="evidence" value="ECO:0007669"/>
    <property type="project" value="TreeGrafter"/>
</dbReference>
<sequence length="121" mass="13855">PVEVLLLLSAADLQRLLAGSQSLDLDDWKRHTKYKGAYEAAGADHAVVAWFWAAVATYDDDRRRRLLQWCTGSNRIPLQGFSHLQSRDGARRAFTITSVDRDQARYPRAHTCFHRVDLPLY</sequence>
<dbReference type="GeneID" id="20218679"/>
<dbReference type="PANTHER" id="PTHR11254:SF440">
    <property type="entry name" value="E3 UBIQUITIN-PROTEIN LIGASE NEDD-4"/>
    <property type="match status" value="1"/>
</dbReference>
<dbReference type="PROSITE" id="PS50237">
    <property type="entry name" value="HECT"/>
    <property type="match status" value="1"/>
</dbReference>
<reference evidence="8 9" key="1">
    <citation type="journal article" date="2011" name="Proc. Natl. Acad. Sci. U.S.A.">
        <title>Niche of harmful alga Aureococcus anophagefferens revealed through ecogenomics.</title>
        <authorList>
            <person name="Gobler C.J."/>
            <person name="Berry D.L."/>
            <person name="Dyhrman S.T."/>
            <person name="Wilhelm S.W."/>
            <person name="Salamov A."/>
            <person name="Lobanov A.V."/>
            <person name="Zhang Y."/>
            <person name="Collier J.L."/>
            <person name="Wurch L.L."/>
            <person name="Kustka A.B."/>
            <person name="Dill B.D."/>
            <person name="Shah M."/>
            <person name="VerBerkmoes N.C."/>
            <person name="Kuo A."/>
            <person name="Terry A."/>
            <person name="Pangilinan J."/>
            <person name="Lindquist E.A."/>
            <person name="Lucas S."/>
            <person name="Paulsen I.T."/>
            <person name="Hattenrath-Lehmann T.K."/>
            <person name="Talmage S.C."/>
            <person name="Walker E.A."/>
            <person name="Koch F."/>
            <person name="Burson A.M."/>
            <person name="Marcoval M.A."/>
            <person name="Tang Y.Z."/>
            <person name="Lecleir G.R."/>
            <person name="Coyne K.J."/>
            <person name="Berg G.M."/>
            <person name="Bertrand E.M."/>
            <person name="Saito M.A."/>
            <person name="Gladyshev V.N."/>
            <person name="Grigoriev I.V."/>
        </authorList>
    </citation>
    <scope>NUCLEOTIDE SEQUENCE [LARGE SCALE GENOMIC DNA]</scope>
    <source>
        <strain evidence="9">CCMP 1984</strain>
    </source>
</reference>
<proteinExistence type="predicted"/>
<dbReference type="InterPro" id="IPR035983">
    <property type="entry name" value="Hect_E3_ubiquitin_ligase"/>
</dbReference>
<evidence type="ECO:0000256" key="2">
    <source>
        <dbReference type="ARBA" id="ARBA00004906"/>
    </source>
</evidence>
<keyword evidence="5 6" id="KW-0833">Ubl conjugation pathway</keyword>
<evidence type="ECO:0000313" key="8">
    <source>
        <dbReference type="EMBL" id="EGB11954.1"/>
    </source>
</evidence>
<feature type="non-terminal residue" evidence="8">
    <location>
        <position position="121"/>
    </location>
</feature>
<evidence type="ECO:0000256" key="6">
    <source>
        <dbReference type="PROSITE-ProRule" id="PRU00104"/>
    </source>
</evidence>
<comment type="catalytic activity">
    <reaction evidence="1">
        <text>S-ubiquitinyl-[E2 ubiquitin-conjugating enzyme]-L-cysteine + [acceptor protein]-L-lysine = [E2 ubiquitin-conjugating enzyme]-L-cysteine + N(6)-ubiquitinyl-[acceptor protein]-L-lysine.</text>
        <dbReference type="EC" id="2.3.2.26"/>
    </reaction>
</comment>
<evidence type="ECO:0000256" key="1">
    <source>
        <dbReference type="ARBA" id="ARBA00000885"/>
    </source>
</evidence>
<evidence type="ECO:0000313" key="9">
    <source>
        <dbReference type="Proteomes" id="UP000002729"/>
    </source>
</evidence>
<dbReference type="OMA" id="ENIWSHA"/>
<dbReference type="InParanoid" id="F0XXJ2"/>
<accession>F0XXJ2</accession>
<comment type="pathway">
    <text evidence="2">Protein modification; protein ubiquitination.</text>
</comment>
<dbReference type="Pfam" id="PF00632">
    <property type="entry name" value="HECT"/>
    <property type="match status" value="1"/>
</dbReference>
<feature type="non-terminal residue" evidence="8">
    <location>
        <position position="1"/>
    </location>
</feature>
<name>F0XXJ2_AURAN</name>
<dbReference type="KEGG" id="aaf:AURANDRAFT_16543"/>
<dbReference type="eggNOG" id="KOG0940">
    <property type="taxonomic scope" value="Eukaryota"/>
</dbReference>
<dbReference type="EC" id="2.3.2.26" evidence="3"/>
<evidence type="ECO:0000256" key="5">
    <source>
        <dbReference type="ARBA" id="ARBA00022786"/>
    </source>
</evidence>
<evidence type="ECO:0000256" key="4">
    <source>
        <dbReference type="ARBA" id="ARBA00022679"/>
    </source>
</evidence>
<protein>
    <recommendedName>
        <fullName evidence="3">HECT-type E3 ubiquitin transferase</fullName>
        <ecNumber evidence="3">2.3.2.26</ecNumber>
    </recommendedName>
</protein>
<dbReference type="FunFam" id="3.30.2410.10:FF:000009">
    <property type="entry name" value="Probable E3 ubiquitin-protein ligase HECTD2"/>
    <property type="match status" value="1"/>
</dbReference>
<dbReference type="RefSeq" id="XP_009033061.1">
    <property type="nucleotide sequence ID" value="XM_009034813.1"/>
</dbReference>
<evidence type="ECO:0000259" key="7">
    <source>
        <dbReference type="PROSITE" id="PS50237"/>
    </source>
</evidence>
<dbReference type="GO" id="GO:0006511">
    <property type="term" value="P:ubiquitin-dependent protein catabolic process"/>
    <property type="evidence" value="ECO:0007669"/>
    <property type="project" value="TreeGrafter"/>
</dbReference>
<dbReference type="GO" id="GO:0016567">
    <property type="term" value="P:protein ubiquitination"/>
    <property type="evidence" value="ECO:0007669"/>
    <property type="project" value="TreeGrafter"/>
</dbReference>
<organism evidence="9">
    <name type="scientific">Aureococcus anophagefferens</name>
    <name type="common">Harmful bloom alga</name>
    <dbReference type="NCBI Taxonomy" id="44056"/>
    <lineage>
        <taxon>Eukaryota</taxon>
        <taxon>Sar</taxon>
        <taxon>Stramenopiles</taxon>
        <taxon>Ochrophyta</taxon>
        <taxon>Pelagophyceae</taxon>
        <taxon>Pelagomonadales</taxon>
        <taxon>Pelagomonadaceae</taxon>
        <taxon>Aureococcus</taxon>
    </lineage>
</organism>
<keyword evidence="9" id="KW-1185">Reference proteome</keyword>
<dbReference type="EMBL" id="GL833121">
    <property type="protein sequence ID" value="EGB11954.1"/>
    <property type="molecule type" value="Genomic_DNA"/>
</dbReference>
<dbReference type="SUPFAM" id="SSF56204">
    <property type="entry name" value="Hect, E3 ligase catalytic domain"/>
    <property type="match status" value="1"/>
</dbReference>
<keyword evidence="4" id="KW-0808">Transferase</keyword>
<evidence type="ECO:0000256" key="3">
    <source>
        <dbReference type="ARBA" id="ARBA00012485"/>
    </source>
</evidence>
<feature type="domain" description="HECT" evidence="7">
    <location>
        <begin position="1"/>
        <end position="121"/>
    </location>
</feature>
<dbReference type="AlphaFoldDB" id="F0XXJ2"/>
<dbReference type="GO" id="GO:0061630">
    <property type="term" value="F:ubiquitin protein ligase activity"/>
    <property type="evidence" value="ECO:0007669"/>
    <property type="project" value="UniProtKB-EC"/>
</dbReference>
<feature type="active site" description="Glycyl thioester intermediate" evidence="6">
    <location>
        <position position="112"/>
    </location>
</feature>
<dbReference type="Proteomes" id="UP000002729">
    <property type="component" value="Unassembled WGS sequence"/>
</dbReference>
<dbReference type="InterPro" id="IPR050409">
    <property type="entry name" value="E3_ubiq-protein_ligase"/>
</dbReference>
<dbReference type="OrthoDB" id="165732at2759"/>